<accession>G2E826</accession>
<sequence>MLATLQRLGVAPSFSRPGVSNDNPYSEAIFKTLKYQPTFPIKAVG</sequence>
<dbReference type="AlphaFoldDB" id="G2E826"/>
<dbReference type="InterPro" id="IPR012337">
    <property type="entry name" value="RNaseH-like_sf"/>
</dbReference>
<dbReference type="PATRIC" id="fig|765913.3.peg.4508"/>
<reference evidence="1 2" key="1">
    <citation type="submission" date="2011-06" db="EMBL/GenBank/DDBJ databases">
        <title>The draft genome of Thiorhodococcus drewsii AZ1.</title>
        <authorList>
            <consortium name="US DOE Joint Genome Institute (JGI-PGF)"/>
            <person name="Lucas S."/>
            <person name="Han J."/>
            <person name="Lapidus A."/>
            <person name="Cheng J.-F."/>
            <person name="Goodwin L."/>
            <person name="Pitluck S."/>
            <person name="Peters L."/>
            <person name="Land M.L."/>
            <person name="Hauser L."/>
            <person name="Vogl K."/>
            <person name="Liu Z."/>
            <person name="Imhoff J."/>
            <person name="Thiel V."/>
            <person name="Frigaard N.-U."/>
            <person name="Bryant D.A."/>
            <person name="Woyke T.J."/>
        </authorList>
    </citation>
    <scope>NUCLEOTIDE SEQUENCE [LARGE SCALE GENOMIC DNA]</scope>
    <source>
        <strain evidence="1 2">AZ1</strain>
    </source>
</reference>
<dbReference type="SUPFAM" id="SSF53098">
    <property type="entry name" value="Ribonuclease H-like"/>
    <property type="match status" value="1"/>
</dbReference>
<evidence type="ECO:0000313" key="2">
    <source>
        <dbReference type="Proteomes" id="UP000004200"/>
    </source>
</evidence>
<keyword evidence="2" id="KW-1185">Reference proteome</keyword>
<dbReference type="eggNOG" id="COG2801">
    <property type="taxonomic scope" value="Bacteria"/>
</dbReference>
<evidence type="ECO:0000313" key="1">
    <source>
        <dbReference type="EMBL" id="EGV27734.1"/>
    </source>
</evidence>
<protein>
    <submittedName>
        <fullName evidence="1">Integrase catalytic region</fullName>
    </submittedName>
</protein>
<comment type="caution">
    <text evidence="1">The sequence shown here is derived from an EMBL/GenBank/DDBJ whole genome shotgun (WGS) entry which is preliminary data.</text>
</comment>
<dbReference type="STRING" id="765913.ThidrDRAFT_4440"/>
<name>G2E826_9GAMM</name>
<dbReference type="EMBL" id="AFWT01000062">
    <property type="protein sequence ID" value="EGV27734.1"/>
    <property type="molecule type" value="Genomic_DNA"/>
</dbReference>
<proteinExistence type="predicted"/>
<gene>
    <name evidence="1" type="ORF">ThidrDRAFT_4440</name>
</gene>
<organism evidence="1 2">
    <name type="scientific">Thiorhodococcus drewsii AZ1</name>
    <dbReference type="NCBI Taxonomy" id="765913"/>
    <lineage>
        <taxon>Bacteria</taxon>
        <taxon>Pseudomonadati</taxon>
        <taxon>Pseudomonadota</taxon>
        <taxon>Gammaproteobacteria</taxon>
        <taxon>Chromatiales</taxon>
        <taxon>Chromatiaceae</taxon>
        <taxon>Thiorhodococcus</taxon>
    </lineage>
</organism>
<dbReference type="Proteomes" id="UP000004200">
    <property type="component" value="Unassembled WGS sequence"/>
</dbReference>